<dbReference type="InterPro" id="IPR004045">
    <property type="entry name" value="Glutathione_S-Trfase_N"/>
</dbReference>
<dbReference type="EMBL" id="BLXT01003769">
    <property type="protein sequence ID" value="GFO06282.1"/>
    <property type="molecule type" value="Genomic_DNA"/>
</dbReference>
<dbReference type="InterPro" id="IPR036249">
    <property type="entry name" value="Thioredoxin-like_sf"/>
</dbReference>
<dbReference type="CDD" id="cd03076">
    <property type="entry name" value="GST_N_Pi"/>
    <property type="match status" value="1"/>
</dbReference>
<accession>A0AAV4AH96</accession>
<dbReference type="InterPro" id="IPR040079">
    <property type="entry name" value="Glutathione_S-Trfase"/>
</dbReference>
<dbReference type="PRINTS" id="PR01268">
    <property type="entry name" value="GSTRNSFRASEP"/>
</dbReference>
<comment type="subunit">
    <text evidence="1">Homodimer.</text>
</comment>
<dbReference type="GO" id="GO:0005829">
    <property type="term" value="C:cytosol"/>
    <property type="evidence" value="ECO:0007669"/>
    <property type="project" value="TreeGrafter"/>
</dbReference>
<feature type="domain" description="GST N-terminal" evidence="4">
    <location>
        <begin position="85"/>
        <end position="164"/>
    </location>
</feature>
<dbReference type="SFLD" id="SFLDG01205">
    <property type="entry name" value="AMPS.1"/>
    <property type="match status" value="1"/>
</dbReference>
<dbReference type="PANTHER" id="PTHR11571">
    <property type="entry name" value="GLUTATHIONE S-TRANSFERASE"/>
    <property type="match status" value="1"/>
</dbReference>
<dbReference type="PANTHER" id="PTHR11571:SF141">
    <property type="entry name" value="GLUTATHIONE S-TRANSFERASE"/>
    <property type="match status" value="1"/>
</dbReference>
<dbReference type="AlphaFoldDB" id="A0AAV4AH96"/>
<dbReference type="Pfam" id="PF02798">
    <property type="entry name" value="GST_N"/>
    <property type="match status" value="1"/>
</dbReference>
<name>A0AAV4AH96_9GAST</name>
<feature type="non-terminal residue" evidence="5">
    <location>
        <position position="214"/>
    </location>
</feature>
<dbReference type="Proteomes" id="UP000735302">
    <property type="component" value="Unassembled WGS sequence"/>
</dbReference>
<dbReference type="Gene3D" id="1.20.1050.10">
    <property type="match status" value="1"/>
</dbReference>
<organism evidence="5 6">
    <name type="scientific">Plakobranchus ocellatus</name>
    <dbReference type="NCBI Taxonomy" id="259542"/>
    <lineage>
        <taxon>Eukaryota</taxon>
        <taxon>Metazoa</taxon>
        <taxon>Spiralia</taxon>
        <taxon>Lophotrochozoa</taxon>
        <taxon>Mollusca</taxon>
        <taxon>Gastropoda</taxon>
        <taxon>Heterobranchia</taxon>
        <taxon>Euthyneura</taxon>
        <taxon>Panpulmonata</taxon>
        <taxon>Sacoglossa</taxon>
        <taxon>Placobranchoidea</taxon>
        <taxon>Plakobranchidae</taxon>
        <taxon>Plakobranchus</taxon>
    </lineage>
</organism>
<dbReference type="SUPFAM" id="SSF47616">
    <property type="entry name" value="GST C-terminal domain-like"/>
    <property type="match status" value="1"/>
</dbReference>
<dbReference type="SFLD" id="SFLDS00019">
    <property type="entry name" value="Glutathione_Transferase_(cytos"/>
    <property type="match status" value="1"/>
</dbReference>
<comment type="caution">
    <text evidence="5">The sequence shown here is derived from an EMBL/GenBank/DDBJ whole genome shotgun (WGS) entry which is preliminary data.</text>
</comment>
<dbReference type="SUPFAM" id="SSF52833">
    <property type="entry name" value="Thioredoxin-like"/>
    <property type="match status" value="1"/>
</dbReference>
<dbReference type="EC" id="2.5.1.18" evidence="2"/>
<sequence>MAKAQEKDRDIQAFPTAITGLHIVPYQIHNSTLLYDVSTGLPRPLVPQTFQRQVFQSIHNLAHPSCKLTVRGEYSCENNLGLAVAKYQLIYFQVRGRGEAIRYLLEDNGIDYEEINCGPRENWFKEYKPKMAFGQVPCLKDNDLMLVQSNAILRYLARKHGLYGNTEEEATFIDILNDGVEDLRKTYTMMIYKNYEAGKDDFIASLPEQLQYME</sequence>
<dbReference type="InterPro" id="IPR050213">
    <property type="entry name" value="GST_superfamily"/>
</dbReference>
<dbReference type="Gene3D" id="3.40.30.10">
    <property type="entry name" value="Glutaredoxin"/>
    <property type="match status" value="1"/>
</dbReference>
<dbReference type="PROSITE" id="PS50404">
    <property type="entry name" value="GST_NTER"/>
    <property type="match status" value="1"/>
</dbReference>
<evidence type="ECO:0000259" key="4">
    <source>
        <dbReference type="PROSITE" id="PS50404"/>
    </source>
</evidence>
<evidence type="ECO:0000256" key="3">
    <source>
        <dbReference type="ARBA" id="ARBA00022679"/>
    </source>
</evidence>
<keyword evidence="3" id="KW-0808">Transferase</keyword>
<dbReference type="InterPro" id="IPR036282">
    <property type="entry name" value="Glutathione-S-Trfase_C_sf"/>
</dbReference>
<evidence type="ECO:0000313" key="6">
    <source>
        <dbReference type="Proteomes" id="UP000735302"/>
    </source>
</evidence>
<dbReference type="InterPro" id="IPR003082">
    <property type="entry name" value="GST_pi"/>
</dbReference>
<protein>
    <recommendedName>
        <fullName evidence="2">glutathione transferase</fullName>
        <ecNumber evidence="2">2.5.1.18</ecNumber>
    </recommendedName>
</protein>
<gene>
    <name evidence="5" type="ORF">PoB_003278700</name>
</gene>
<evidence type="ECO:0000256" key="1">
    <source>
        <dbReference type="ARBA" id="ARBA00011738"/>
    </source>
</evidence>
<dbReference type="SFLD" id="SFLDG00363">
    <property type="entry name" value="AMPS_(cytGST):_Alpha-__Mu-__Pi"/>
    <property type="match status" value="1"/>
</dbReference>
<evidence type="ECO:0000313" key="5">
    <source>
        <dbReference type="EMBL" id="GFO06282.1"/>
    </source>
</evidence>
<dbReference type="GO" id="GO:0006749">
    <property type="term" value="P:glutathione metabolic process"/>
    <property type="evidence" value="ECO:0007669"/>
    <property type="project" value="TreeGrafter"/>
</dbReference>
<proteinExistence type="predicted"/>
<keyword evidence="6" id="KW-1185">Reference proteome</keyword>
<evidence type="ECO:0000256" key="2">
    <source>
        <dbReference type="ARBA" id="ARBA00012452"/>
    </source>
</evidence>
<dbReference type="GO" id="GO:0004364">
    <property type="term" value="F:glutathione transferase activity"/>
    <property type="evidence" value="ECO:0007669"/>
    <property type="project" value="UniProtKB-EC"/>
</dbReference>
<reference evidence="5 6" key="1">
    <citation type="journal article" date="2021" name="Elife">
        <title>Chloroplast acquisition without the gene transfer in kleptoplastic sea slugs, Plakobranchus ocellatus.</title>
        <authorList>
            <person name="Maeda T."/>
            <person name="Takahashi S."/>
            <person name="Yoshida T."/>
            <person name="Shimamura S."/>
            <person name="Takaki Y."/>
            <person name="Nagai Y."/>
            <person name="Toyoda A."/>
            <person name="Suzuki Y."/>
            <person name="Arimoto A."/>
            <person name="Ishii H."/>
            <person name="Satoh N."/>
            <person name="Nishiyama T."/>
            <person name="Hasebe M."/>
            <person name="Maruyama T."/>
            <person name="Minagawa J."/>
            <person name="Obokata J."/>
            <person name="Shigenobu S."/>
        </authorList>
    </citation>
    <scope>NUCLEOTIDE SEQUENCE [LARGE SCALE GENOMIC DNA]</scope>
</reference>